<dbReference type="GO" id="GO:0008718">
    <property type="term" value="F:D-amino-acid dehydrogenase activity"/>
    <property type="evidence" value="ECO:0007669"/>
    <property type="project" value="TreeGrafter"/>
</dbReference>
<name>A0A4Z0WA67_9GAMM</name>
<reference evidence="4 5" key="1">
    <citation type="submission" date="2019-04" db="EMBL/GenBank/DDBJ databases">
        <title>Natronospirillum operosus gen. nov., sp. nov., a haloalkaliphilic satellite isolated from decaying biomass of laboratory culture of cyanobacterium Geitlerinema sp. and proposal of Natronospirillaceae fam. nov. and Saccharospirillaceae fam. nov.</title>
        <authorList>
            <person name="Kevbrin V."/>
            <person name="Boltyanskaya Y."/>
            <person name="Koziaeva V."/>
            <person name="Grouzdev D.S."/>
            <person name="Park M."/>
            <person name="Cho J."/>
        </authorList>
    </citation>
    <scope>NUCLEOTIDE SEQUENCE [LARGE SCALE GENOMIC DNA]</scope>
    <source>
        <strain evidence="4 5">G-116</strain>
    </source>
</reference>
<dbReference type="OrthoDB" id="9787190at2"/>
<dbReference type="GO" id="GO:0055130">
    <property type="term" value="P:D-alanine catabolic process"/>
    <property type="evidence" value="ECO:0007669"/>
    <property type="project" value="TreeGrafter"/>
</dbReference>
<dbReference type="GO" id="GO:0005886">
    <property type="term" value="C:plasma membrane"/>
    <property type="evidence" value="ECO:0007669"/>
    <property type="project" value="TreeGrafter"/>
</dbReference>
<dbReference type="Proteomes" id="UP000297475">
    <property type="component" value="Unassembled WGS sequence"/>
</dbReference>
<dbReference type="PANTHER" id="PTHR13847:SF280">
    <property type="entry name" value="D-AMINO ACID DEHYDROGENASE"/>
    <property type="match status" value="1"/>
</dbReference>
<comment type="similarity">
    <text evidence="1">Belongs to the DadA oxidoreductase family.</text>
</comment>
<dbReference type="Pfam" id="PF01266">
    <property type="entry name" value="DAO"/>
    <property type="match status" value="1"/>
</dbReference>
<dbReference type="EMBL" id="SRMF01000010">
    <property type="protein sequence ID" value="TGG91136.1"/>
    <property type="molecule type" value="Genomic_DNA"/>
</dbReference>
<evidence type="ECO:0000313" key="5">
    <source>
        <dbReference type="Proteomes" id="UP000297475"/>
    </source>
</evidence>
<keyword evidence="2" id="KW-0560">Oxidoreductase</keyword>
<evidence type="ECO:0000256" key="2">
    <source>
        <dbReference type="ARBA" id="ARBA00023002"/>
    </source>
</evidence>
<dbReference type="Gene3D" id="3.50.50.60">
    <property type="entry name" value="FAD/NAD(P)-binding domain"/>
    <property type="match status" value="2"/>
</dbReference>
<dbReference type="SUPFAM" id="SSF51905">
    <property type="entry name" value="FAD/NAD(P)-binding domain"/>
    <property type="match status" value="1"/>
</dbReference>
<dbReference type="InterPro" id="IPR006076">
    <property type="entry name" value="FAD-dep_OxRdtase"/>
</dbReference>
<dbReference type="InterPro" id="IPR036188">
    <property type="entry name" value="FAD/NAD-bd_sf"/>
</dbReference>
<dbReference type="PANTHER" id="PTHR13847">
    <property type="entry name" value="SARCOSINE DEHYDROGENASE-RELATED"/>
    <property type="match status" value="1"/>
</dbReference>
<proteinExistence type="inferred from homology"/>
<comment type="caution">
    <text evidence="4">The sequence shown here is derived from an EMBL/GenBank/DDBJ whole genome shotgun (WGS) entry which is preliminary data.</text>
</comment>
<sequence>MTRTINFPFSVDSTPTFPEAPPEACDVVVIGGGIVGVMTAWFLARRGLKTALCEKGRIAGEQSSRNWGWIRQQGRDPHELPIMVEANCIWQELAEECGERLGFRQTGILYLANSERELAQYEDWLPHAKANGIDSRMLSEQALADLMPEARLRWPGALHTPSDARAEPWQAVPTLAHALSLRPEVSLHEGCAVRALDTQGGEICGVVTEKGRIRCSQVVLAGGAWSSLLARAHGVSFPQLSVKSTVGATHPLPEVLRGGVAEEDFAVRRREDGGYTLAHGTYRELFIGPDAFRHLKAYFPLIRSAHGGTGFHLKAAAGFPDAWGTPRRWSADEESPFEKQRILNPPPNMKLLDSMATRFHEIFPQLPKPTFSKAWGGMIDTMPDTVPIIDRIESVPGLTVATGMSGHGFGIGPGIGRVVADLVAGSATGYDLSRFRYQRFAPGQPIQVSPAF</sequence>
<accession>A0A4Z0WA67</accession>
<feature type="domain" description="FAD dependent oxidoreductase" evidence="3">
    <location>
        <begin position="26"/>
        <end position="422"/>
    </location>
</feature>
<evidence type="ECO:0000313" key="4">
    <source>
        <dbReference type="EMBL" id="TGG91136.1"/>
    </source>
</evidence>
<evidence type="ECO:0000259" key="3">
    <source>
        <dbReference type="Pfam" id="PF01266"/>
    </source>
</evidence>
<keyword evidence="5" id="KW-1185">Reference proteome</keyword>
<protein>
    <submittedName>
        <fullName evidence="4">FAD-binding oxidoreductase</fullName>
    </submittedName>
</protein>
<dbReference type="RefSeq" id="WP_135484558.1">
    <property type="nucleotide sequence ID" value="NZ_SRMF01000010.1"/>
</dbReference>
<evidence type="ECO:0000256" key="1">
    <source>
        <dbReference type="ARBA" id="ARBA00009410"/>
    </source>
</evidence>
<gene>
    <name evidence="4" type="ORF">E4656_17250</name>
</gene>
<dbReference type="GO" id="GO:0005737">
    <property type="term" value="C:cytoplasm"/>
    <property type="evidence" value="ECO:0007669"/>
    <property type="project" value="TreeGrafter"/>
</dbReference>
<dbReference type="Gene3D" id="3.30.9.10">
    <property type="entry name" value="D-Amino Acid Oxidase, subunit A, domain 2"/>
    <property type="match status" value="1"/>
</dbReference>
<dbReference type="AlphaFoldDB" id="A0A4Z0WA67"/>
<organism evidence="4 5">
    <name type="scientific">Natronospirillum operosum</name>
    <dbReference type="NCBI Taxonomy" id="2759953"/>
    <lineage>
        <taxon>Bacteria</taxon>
        <taxon>Pseudomonadati</taxon>
        <taxon>Pseudomonadota</taxon>
        <taxon>Gammaproteobacteria</taxon>
        <taxon>Oceanospirillales</taxon>
        <taxon>Natronospirillaceae</taxon>
        <taxon>Natronospirillum</taxon>
    </lineage>
</organism>